<evidence type="ECO:0000313" key="1">
    <source>
        <dbReference type="EMBL" id="MED6183290.1"/>
    </source>
</evidence>
<reference evidence="1 2" key="1">
    <citation type="journal article" date="2023" name="Plants (Basel)">
        <title>Bridging the Gap: Combining Genomics and Transcriptomics Approaches to Understand Stylosanthes scabra, an Orphan Legume from the Brazilian Caatinga.</title>
        <authorList>
            <person name="Ferreira-Neto J.R.C."/>
            <person name="da Silva M.D."/>
            <person name="Binneck E."/>
            <person name="de Melo N.F."/>
            <person name="da Silva R.H."/>
            <person name="de Melo A.L.T.M."/>
            <person name="Pandolfi V."/>
            <person name="Bustamante F.O."/>
            <person name="Brasileiro-Vidal A.C."/>
            <person name="Benko-Iseppon A.M."/>
        </authorList>
    </citation>
    <scope>NUCLEOTIDE SEQUENCE [LARGE SCALE GENOMIC DNA]</scope>
    <source>
        <tissue evidence="1">Leaves</tissue>
    </source>
</reference>
<proteinExistence type="predicted"/>
<evidence type="ECO:0000313" key="2">
    <source>
        <dbReference type="Proteomes" id="UP001341840"/>
    </source>
</evidence>
<sequence length="142" mass="15877">MDGDDSFVALVHHDGRIRYKSKEGVKFTDKNPTNLLMTSRTTLSDLQRSISRKLGLDGRKRVRIYYRIPISVVAQGVMYGCVAVKGDDDLQIMFHCRRQFQEVRTTELFVEIADTLASSGGSAPSRRSSILGVRSVLGINAR</sequence>
<comment type="caution">
    <text evidence="1">The sequence shown here is derived from an EMBL/GenBank/DDBJ whole genome shotgun (WGS) entry which is preliminary data.</text>
</comment>
<dbReference type="Proteomes" id="UP001341840">
    <property type="component" value="Unassembled WGS sequence"/>
</dbReference>
<keyword evidence="2" id="KW-1185">Reference proteome</keyword>
<accession>A0ABU6WFH6</accession>
<organism evidence="1 2">
    <name type="scientific">Stylosanthes scabra</name>
    <dbReference type="NCBI Taxonomy" id="79078"/>
    <lineage>
        <taxon>Eukaryota</taxon>
        <taxon>Viridiplantae</taxon>
        <taxon>Streptophyta</taxon>
        <taxon>Embryophyta</taxon>
        <taxon>Tracheophyta</taxon>
        <taxon>Spermatophyta</taxon>
        <taxon>Magnoliopsida</taxon>
        <taxon>eudicotyledons</taxon>
        <taxon>Gunneridae</taxon>
        <taxon>Pentapetalae</taxon>
        <taxon>rosids</taxon>
        <taxon>fabids</taxon>
        <taxon>Fabales</taxon>
        <taxon>Fabaceae</taxon>
        <taxon>Papilionoideae</taxon>
        <taxon>50 kb inversion clade</taxon>
        <taxon>dalbergioids sensu lato</taxon>
        <taxon>Dalbergieae</taxon>
        <taxon>Pterocarpus clade</taxon>
        <taxon>Stylosanthes</taxon>
    </lineage>
</organism>
<name>A0ABU6WFH6_9FABA</name>
<dbReference type="EMBL" id="JASCZI010181422">
    <property type="protein sequence ID" value="MED6183290.1"/>
    <property type="molecule type" value="Genomic_DNA"/>
</dbReference>
<gene>
    <name evidence="1" type="ORF">PIB30_036556</name>
</gene>
<protein>
    <submittedName>
        <fullName evidence="1">Uncharacterized protein</fullName>
    </submittedName>
</protein>